<keyword evidence="1" id="KW-0472">Membrane</keyword>
<accession>I4B487</accession>
<protein>
    <submittedName>
        <fullName evidence="2">Uncharacterized protein</fullName>
    </submittedName>
</protein>
<feature type="transmembrane region" description="Helical" evidence="1">
    <location>
        <begin position="6"/>
        <end position="25"/>
    </location>
</feature>
<sequence length="132" mass="15318">MSTDYFAAFPILILLIVGGIFAYIFRRKDRMHASEAGKKPLFTETCAGVIGWLTYKGPFIRLAVYSDFVIVSCDKQYYLPFTMITKIERRNFLFRKGYRIYHTNTEYPQRIEVWLSGRDGFEAAFAGKVTIT</sequence>
<gene>
    <name evidence="2" type="ordered locus">Turpa_1446</name>
</gene>
<keyword evidence="3" id="KW-1185">Reference proteome</keyword>
<dbReference type="EMBL" id="CP002959">
    <property type="protein sequence ID" value="AFM12094.1"/>
    <property type="molecule type" value="Genomic_DNA"/>
</dbReference>
<evidence type="ECO:0000256" key="1">
    <source>
        <dbReference type="SAM" id="Phobius"/>
    </source>
</evidence>
<dbReference type="KEGG" id="tpx:Turpa_1446"/>
<dbReference type="AlphaFoldDB" id="I4B487"/>
<organism evidence="2 3">
    <name type="scientific">Turneriella parva (strain ATCC BAA-1111 / DSM 21527 / NCTC 11395 / H)</name>
    <name type="common">Leptospira parva</name>
    <dbReference type="NCBI Taxonomy" id="869212"/>
    <lineage>
        <taxon>Bacteria</taxon>
        <taxon>Pseudomonadati</taxon>
        <taxon>Spirochaetota</taxon>
        <taxon>Spirochaetia</taxon>
        <taxon>Leptospirales</taxon>
        <taxon>Leptospiraceae</taxon>
        <taxon>Turneriella</taxon>
    </lineage>
</organism>
<reference evidence="2 3" key="1">
    <citation type="submission" date="2012-06" db="EMBL/GenBank/DDBJ databases">
        <title>The complete chromosome of genome of Turneriella parva DSM 21527.</title>
        <authorList>
            <consortium name="US DOE Joint Genome Institute (JGI-PGF)"/>
            <person name="Lucas S."/>
            <person name="Han J."/>
            <person name="Lapidus A."/>
            <person name="Bruce D."/>
            <person name="Goodwin L."/>
            <person name="Pitluck S."/>
            <person name="Peters L."/>
            <person name="Kyrpides N."/>
            <person name="Mavromatis K."/>
            <person name="Ivanova N."/>
            <person name="Mikhailova N."/>
            <person name="Chertkov O."/>
            <person name="Detter J.C."/>
            <person name="Tapia R."/>
            <person name="Han C."/>
            <person name="Land M."/>
            <person name="Hauser L."/>
            <person name="Markowitz V."/>
            <person name="Cheng J.-F."/>
            <person name="Hugenholtz P."/>
            <person name="Woyke T."/>
            <person name="Wu D."/>
            <person name="Gronow S."/>
            <person name="Wellnitz S."/>
            <person name="Brambilla E."/>
            <person name="Klenk H.-P."/>
            <person name="Eisen J.A."/>
        </authorList>
    </citation>
    <scope>NUCLEOTIDE SEQUENCE [LARGE SCALE GENOMIC DNA]</scope>
    <source>
        <strain evidence="3">ATCC BAA-1111 / DSM 21527 / NCTC 11395 / H</strain>
    </source>
</reference>
<evidence type="ECO:0000313" key="3">
    <source>
        <dbReference type="Proteomes" id="UP000006048"/>
    </source>
</evidence>
<dbReference type="RefSeq" id="WP_014802608.1">
    <property type="nucleotide sequence ID" value="NC_018020.1"/>
</dbReference>
<dbReference type="HOGENOM" id="CLU_1916174_0_0_12"/>
<dbReference type="STRING" id="869212.Turpa_1446"/>
<name>I4B487_TURPD</name>
<proteinExistence type="predicted"/>
<keyword evidence="1" id="KW-1133">Transmembrane helix</keyword>
<dbReference type="Proteomes" id="UP000006048">
    <property type="component" value="Chromosome"/>
</dbReference>
<evidence type="ECO:0000313" key="2">
    <source>
        <dbReference type="EMBL" id="AFM12094.1"/>
    </source>
</evidence>
<dbReference type="OrthoDB" id="9930446at2"/>
<keyword evidence="1" id="KW-0812">Transmembrane</keyword>